<dbReference type="GeneID" id="17038262"/>
<gene>
    <name evidence="2" type="ORF">COCSUDRAFT_67565</name>
</gene>
<accession>I0YPG7</accession>
<dbReference type="OrthoDB" id="10348573at2759"/>
<dbReference type="AlphaFoldDB" id="I0YPG7"/>
<proteinExistence type="predicted"/>
<evidence type="ECO:0000256" key="1">
    <source>
        <dbReference type="SAM" id="MobiDB-lite"/>
    </source>
</evidence>
<keyword evidence="3" id="KW-1185">Reference proteome</keyword>
<evidence type="ECO:0000313" key="2">
    <source>
        <dbReference type="EMBL" id="EIE20286.1"/>
    </source>
</evidence>
<dbReference type="KEGG" id="csl:COCSUDRAFT_67565"/>
<feature type="compositionally biased region" description="Polar residues" evidence="1">
    <location>
        <begin position="79"/>
        <end position="88"/>
    </location>
</feature>
<feature type="region of interest" description="Disordered" evidence="1">
    <location>
        <begin position="75"/>
        <end position="97"/>
    </location>
</feature>
<protein>
    <submittedName>
        <fullName evidence="2">Uncharacterized protein</fullName>
    </submittedName>
</protein>
<evidence type="ECO:0000313" key="3">
    <source>
        <dbReference type="Proteomes" id="UP000007264"/>
    </source>
</evidence>
<comment type="caution">
    <text evidence="2">The sequence shown here is derived from an EMBL/GenBank/DDBJ whole genome shotgun (WGS) entry which is preliminary data.</text>
</comment>
<dbReference type="RefSeq" id="XP_005644830.1">
    <property type="nucleotide sequence ID" value="XM_005644773.1"/>
</dbReference>
<name>I0YPG7_COCSC</name>
<dbReference type="EMBL" id="AGSI01000016">
    <property type="protein sequence ID" value="EIE20286.1"/>
    <property type="molecule type" value="Genomic_DNA"/>
</dbReference>
<sequence>MAETAVHFMKQRKAALSAHMDSVQNAIDDLTGAHKLTDAEAECLVQLAGEQAIKLLKSQLEAWESLLRKDKDFADTQESETLTSTPQISDEARRSNARSKLAAMGGQPVLGGAFLLPEGELLQRRQQLASTSSPAAQEMARLRATSLDSRMAPAPSPMQSPPWLMRKEQRTGQASPSPPMGMSEDIAVSS</sequence>
<reference evidence="2 3" key="1">
    <citation type="journal article" date="2012" name="Genome Biol.">
        <title>The genome of the polar eukaryotic microalga coccomyxa subellipsoidea reveals traits of cold adaptation.</title>
        <authorList>
            <person name="Blanc G."/>
            <person name="Agarkova I."/>
            <person name="Grimwood J."/>
            <person name="Kuo A."/>
            <person name="Brueggeman A."/>
            <person name="Dunigan D."/>
            <person name="Gurnon J."/>
            <person name="Ladunga I."/>
            <person name="Lindquist E."/>
            <person name="Lucas S."/>
            <person name="Pangilinan J."/>
            <person name="Proschold T."/>
            <person name="Salamov A."/>
            <person name="Schmutz J."/>
            <person name="Weeks D."/>
            <person name="Yamada T."/>
            <person name="Claverie J.M."/>
            <person name="Grigoriev I."/>
            <person name="Van Etten J."/>
            <person name="Lomsadze A."/>
            <person name="Borodovsky M."/>
        </authorList>
    </citation>
    <scope>NUCLEOTIDE SEQUENCE [LARGE SCALE GENOMIC DNA]</scope>
    <source>
        <strain evidence="2 3">C-169</strain>
    </source>
</reference>
<dbReference type="Proteomes" id="UP000007264">
    <property type="component" value="Unassembled WGS sequence"/>
</dbReference>
<organism evidence="2 3">
    <name type="scientific">Coccomyxa subellipsoidea (strain C-169)</name>
    <name type="common">Green microalga</name>
    <dbReference type="NCBI Taxonomy" id="574566"/>
    <lineage>
        <taxon>Eukaryota</taxon>
        <taxon>Viridiplantae</taxon>
        <taxon>Chlorophyta</taxon>
        <taxon>core chlorophytes</taxon>
        <taxon>Trebouxiophyceae</taxon>
        <taxon>Trebouxiophyceae incertae sedis</taxon>
        <taxon>Coccomyxaceae</taxon>
        <taxon>Coccomyxa</taxon>
        <taxon>Coccomyxa subellipsoidea</taxon>
    </lineage>
</organism>
<feature type="region of interest" description="Disordered" evidence="1">
    <location>
        <begin position="146"/>
        <end position="190"/>
    </location>
</feature>